<evidence type="ECO:0000256" key="2">
    <source>
        <dbReference type="ARBA" id="ARBA00010072"/>
    </source>
</evidence>
<dbReference type="Gene3D" id="1.10.3720.10">
    <property type="entry name" value="MetI-like"/>
    <property type="match status" value="1"/>
</dbReference>
<feature type="transmembrane region" description="Helical" evidence="9">
    <location>
        <begin position="184"/>
        <end position="203"/>
    </location>
</feature>
<protein>
    <submittedName>
        <fullName evidence="11">Amino acid ABC transporter permease</fullName>
    </submittedName>
</protein>
<comment type="similarity">
    <text evidence="2">Belongs to the binding-protein-dependent transport system permease family. HisMQ subfamily.</text>
</comment>
<name>A0ABT3N3N1_9GAMM</name>
<evidence type="ECO:0000259" key="10">
    <source>
        <dbReference type="PROSITE" id="PS50928"/>
    </source>
</evidence>
<feature type="transmembrane region" description="Helical" evidence="9">
    <location>
        <begin position="363"/>
        <end position="385"/>
    </location>
</feature>
<dbReference type="Pfam" id="PF00528">
    <property type="entry name" value="BPD_transp_1"/>
    <property type="match status" value="1"/>
</dbReference>
<sequence length="394" mass="43554">MQKVLFKRLFSKLWRDPVWRGVLFQTGLILAIVLVGYQIIQNTLHNLETRGISTGFGFLSESAGFGIIQSLIEYDESFSFGRTFVVGLLNTLLVSSFGVVLATLLGFLIGVASLSSNWLLTRLADAYVECFRNIPLLLQIFFWYFAVLGVLPSPRESLAWGDWLFLNVRGVYIPKPELAGETSVFYGSFLFAFLVIASLVWAGRQYRRQTGRTLPWIKSLFLLGIVAIPLVAGWVSGVRLGWELPVQGRFNLSGGLTLIPELVALFLALSIYTAAFIAEVVRAGIQSVSKGQREAAAALGLREGRILKLVVVPQAMRVIIPPMTNQYLNLIKNSSLATAIGYPDLVSVFAGTTLNQTGQAIEVIAMTMAVYLLISLTVSLFMNAYNRYMAMVER</sequence>
<feature type="transmembrane region" description="Helical" evidence="9">
    <location>
        <begin position="21"/>
        <end position="40"/>
    </location>
</feature>
<keyword evidence="3 9" id="KW-0813">Transport</keyword>
<evidence type="ECO:0000256" key="5">
    <source>
        <dbReference type="ARBA" id="ARBA00022692"/>
    </source>
</evidence>
<feature type="transmembrane region" description="Helical" evidence="9">
    <location>
        <begin position="134"/>
        <end position="151"/>
    </location>
</feature>
<dbReference type="Proteomes" id="UP001209854">
    <property type="component" value="Unassembled WGS sequence"/>
</dbReference>
<evidence type="ECO:0000313" key="11">
    <source>
        <dbReference type="EMBL" id="MCW7556241.1"/>
    </source>
</evidence>
<gene>
    <name evidence="11" type="ORF">NX722_27150</name>
</gene>
<keyword evidence="5 9" id="KW-0812">Transmembrane</keyword>
<dbReference type="SUPFAM" id="SSF161098">
    <property type="entry name" value="MetI-like"/>
    <property type="match status" value="1"/>
</dbReference>
<dbReference type="PANTHER" id="PTHR30614">
    <property type="entry name" value="MEMBRANE COMPONENT OF AMINO ACID ABC TRANSPORTER"/>
    <property type="match status" value="1"/>
</dbReference>
<accession>A0ABT3N3N1</accession>
<feature type="transmembrane region" description="Helical" evidence="9">
    <location>
        <begin position="215"/>
        <end position="242"/>
    </location>
</feature>
<evidence type="ECO:0000313" key="12">
    <source>
        <dbReference type="Proteomes" id="UP001209854"/>
    </source>
</evidence>
<keyword evidence="6" id="KW-0029">Amino-acid transport</keyword>
<dbReference type="NCBIfam" id="TIGR01726">
    <property type="entry name" value="HEQRo_perm_3TM"/>
    <property type="match status" value="1"/>
</dbReference>
<feature type="transmembrane region" description="Helical" evidence="9">
    <location>
        <begin position="262"/>
        <end position="285"/>
    </location>
</feature>
<evidence type="ECO:0000256" key="4">
    <source>
        <dbReference type="ARBA" id="ARBA00022475"/>
    </source>
</evidence>
<evidence type="ECO:0000256" key="8">
    <source>
        <dbReference type="ARBA" id="ARBA00023136"/>
    </source>
</evidence>
<keyword evidence="4" id="KW-1003">Cell membrane</keyword>
<dbReference type="PROSITE" id="PS50928">
    <property type="entry name" value="ABC_TM1"/>
    <property type="match status" value="1"/>
</dbReference>
<proteinExistence type="inferred from homology"/>
<evidence type="ECO:0000256" key="7">
    <source>
        <dbReference type="ARBA" id="ARBA00022989"/>
    </source>
</evidence>
<evidence type="ECO:0000256" key="1">
    <source>
        <dbReference type="ARBA" id="ARBA00004429"/>
    </source>
</evidence>
<comment type="caution">
    <text evidence="11">The sequence shown here is derived from an EMBL/GenBank/DDBJ whole genome shotgun (WGS) entry which is preliminary data.</text>
</comment>
<dbReference type="EMBL" id="JAPFCC010000001">
    <property type="protein sequence ID" value="MCW7556241.1"/>
    <property type="molecule type" value="Genomic_DNA"/>
</dbReference>
<keyword evidence="12" id="KW-1185">Reference proteome</keyword>
<dbReference type="InterPro" id="IPR035906">
    <property type="entry name" value="MetI-like_sf"/>
</dbReference>
<feature type="domain" description="ABC transmembrane type-1" evidence="10">
    <location>
        <begin position="88"/>
        <end position="382"/>
    </location>
</feature>
<keyword evidence="8 9" id="KW-0472">Membrane</keyword>
<feature type="transmembrane region" description="Helical" evidence="9">
    <location>
        <begin position="92"/>
        <end position="114"/>
    </location>
</feature>
<keyword evidence="7 9" id="KW-1133">Transmembrane helix</keyword>
<reference evidence="11 12" key="1">
    <citation type="submission" date="2022-10" db="EMBL/GenBank/DDBJ databases">
        <title>High-quality genome sequences of two octocoral-associated bacteria, Endozoicomonas euniceicola EF212 and Endozoicomonas gorgoniicola PS125.</title>
        <authorList>
            <person name="Chiou Y.-J."/>
            <person name="Chen Y.-H."/>
        </authorList>
    </citation>
    <scope>NUCLEOTIDE SEQUENCE [LARGE SCALE GENOMIC DNA]</scope>
    <source>
        <strain evidence="11 12">PS125</strain>
    </source>
</reference>
<dbReference type="PANTHER" id="PTHR30614:SF37">
    <property type="entry name" value="AMINO-ACID ABC TRANSPORTER PERMEASE PROTEIN YHDX-RELATED"/>
    <property type="match status" value="1"/>
</dbReference>
<dbReference type="InterPro" id="IPR010065">
    <property type="entry name" value="AA_ABC_transptr_permease_3TM"/>
</dbReference>
<evidence type="ECO:0000256" key="6">
    <source>
        <dbReference type="ARBA" id="ARBA00022970"/>
    </source>
</evidence>
<organism evidence="11 12">
    <name type="scientific">Endozoicomonas gorgoniicola</name>
    <dbReference type="NCBI Taxonomy" id="1234144"/>
    <lineage>
        <taxon>Bacteria</taxon>
        <taxon>Pseudomonadati</taxon>
        <taxon>Pseudomonadota</taxon>
        <taxon>Gammaproteobacteria</taxon>
        <taxon>Oceanospirillales</taxon>
        <taxon>Endozoicomonadaceae</taxon>
        <taxon>Endozoicomonas</taxon>
    </lineage>
</organism>
<dbReference type="RefSeq" id="WP_262565943.1">
    <property type="nucleotide sequence ID" value="NZ_JAPFCC010000001.1"/>
</dbReference>
<evidence type="ECO:0000256" key="3">
    <source>
        <dbReference type="ARBA" id="ARBA00022448"/>
    </source>
</evidence>
<dbReference type="InterPro" id="IPR000515">
    <property type="entry name" value="MetI-like"/>
</dbReference>
<dbReference type="CDD" id="cd06261">
    <property type="entry name" value="TM_PBP2"/>
    <property type="match status" value="1"/>
</dbReference>
<dbReference type="InterPro" id="IPR043429">
    <property type="entry name" value="ArtM/GltK/GlnP/TcyL/YhdX-like"/>
</dbReference>
<evidence type="ECO:0000256" key="9">
    <source>
        <dbReference type="RuleBase" id="RU363032"/>
    </source>
</evidence>
<comment type="subcellular location">
    <subcellularLocation>
        <location evidence="1">Cell inner membrane</location>
        <topology evidence="1">Multi-pass membrane protein</topology>
    </subcellularLocation>
    <subcellularLocation>
        <location evidence="9">Cell membrane</location>
        <topology evidence="9">Multi-pass membrane protein</topology>
    </subcellularLocation>
</comment>